<dbReference type="RefSeq" id="WP_198916792.1">
    <property type="nucleotide sequence ID" value="NZ_JAEKPD010000013.1"/>
</dbReference>
<feature type="region of interest" description="Disordered" evidence="1">
    <location>
        <begin position="240"/>
        <end position="286"/>
    </location>
</feature>
<dbReference type="Proteomes" id="UP000642488">
    <property type="component" value="Unassembled WGS sequence"/>
</dbReference>
<accession>A0A934IIN5</accession>
<keyword evidence="3" id="KW-1185">Reference proteome</keyword>
<dbReference type="AlphaFoldDB" id="A0A934IIN5"/>
<dbReference type="EMBL" id="JAEKPD010000013">
    <property type="protein sequence ID" value="MBJ3763616.1"/>
    <property type="molecule type" value="Genomic_DNA"/>
</dbReference>
<organism evidence="2 3">
    <name type="scientific">Palleronia pontilimi</name>
    <dbReference type="NCBI Taxonomy" id="1964209"/>
    <lineage>
        <taxon>Bacteria</taxon>
        <taxon>Pseudomonadati</taxon>
        <taxon>Pseudomonadota</taxon>
        <taxon>Alphaproteobacteria</taxon>
        <taxon>Rhodobacterales</taxon>
        <taxon>Roseobacteraceae</taxon>
        <taxon>Palleronia</taxon>
    </lineage>
</organism>
<dbReference type="SUPFAM" id="SSF48452">
    <property type="entry name" value="TPR-like"/>
    <property type="match status" value="1"/>
</dbReference>
<sequence length="470" mass="50874">MTRTRLAPLIGLALAVTLGGPLAARDLSPAELRALTYYVEQGDAKAARAEMQRLRTLHPDWVPPEDLTRLNAATNSSGEGPGDDANRIWRLIEIGNLEAARGRLQHLQTVYPDWTPPAEMTRLLATAETQTQFDRAIGRGDANAAIAVARNNPGILRCDRVNNAWQLALMQTKVGDKAAALQTYRGVLGTCTDTGVLVATLQKSSAIATAAELRELASFAKARRPGALRSLTVAEQNLLAGKPAQDDTPAQDRATAQTSRRATEPQQTAEASQAPTPPRSGRLGKSGDTRLAAVRSAAKAGAWTQCLANSTDPRSVDVLYERAWCAYNQDRSLEALAAFRVASTAGLGATVDRDARFGMVLAMLANQMTEDAARLAATTSLTDEQRLDVETIILDQRGVRAFQRKEYRDAIAYLDALERLTGGIRRDLAIMRGYAYLNSGDRKTATMIFQELHDQLATPETRSGLRAALN</sequence>
<dbReference type="InterPro" id="IPR011990">
    <property type="entry name" value="TPR-like_helical_dom_sf"/>
</dbReference>
<feature type="compositionally biased region" description="Polar residues" evidence="1">
    <location>
        <begin position="254"/>
        <end position="274"/>
    </location>
</feature>
<name>A0A934IIN5_9RHOB</name>
<evidence type="ECO:0000313" key="3">
    <source>
        <dbReference type="Proteomes" id="UP000642488"/>
    </source>
</evidence>
<dbReference type="Gene3D" id="1.25.40.10">
    <property type="entry name" value="Tetratricopeptide repeat domain"/>
    <property type="match status" value="1"/>
</dbReference>
<comment type="caution">
    <text evidence="2">The sequence shown here is derived from an EMBL/GenBank/DDBJ whole genome shotgun (WGS) entry which is preliminary data.</text>
</comment>
<proteinExistence type="predicted"/>
<gene>
    <name evidence="2" type="ORF">ILP92_12740</name>
</gene>
<protein>
    <recommendedName>
        <fullName evidence="4">Tetratricopeptide repeat-containing protein</fullName>
    </recommendedName>
</protein>
<reference evidence="2" key="1">
    <citation type="submission" date="2020-12" db="EMBL/GenBank/DDBJ databases">
        <title>Bacterial taxonomy.</title>
        <authorList>
            <person name="Pan X."/>
        </authorList>
    </citation>
    <scope>NUCLEOTIDE SEQUENCE</scope>
    <source>
        <strain evidence="2">KCTC 52957</strain>
    </source>
</reference>
<evidence type="ECO:0000313" key="2">
    <source>
        <dbReference type="EMBL" id="MBJ3763616.1"/>
    </source>
</evidence>
<evidence type="ECO:0000256" key="1">
    <source>
        <dbReference type="SAM" id="MobiDB-lite"/>
    </source>
</evidence>
<evidence type="ECO:0008006" key="4">
    <source>
        <dbReference type="Google" id="ProtNLM"/>
    </source>
</evidence>